<dbReference type="Pfam" id="PF02141">
    <property type="entry name" value="DENN"/>
    <property type="match status" value="1"/>
</dbReference>
<evidence type="ECO:0000256" key="1">
    <source>
        <dbReference type="SAM" id="MobiDB-lite"/>
    </source>
</evidence>
<dbReference type="OrthoDB" id="6019893at2759"/>
<dbReference type="GO" id="GO:0031410">
    <property type="term" value="C:cytoplasmic vesicle"/>
    <property type="evidence" value="ECO:0007669"/>
    <property type="project" value="TreeGrafter"/>
</dbReference>
<feature type="domain" description="UDENN" evidence="2">
    <location>
        <begin position="522"/>
        <end position="933"/>
    </location>
</feature>
<dbReference type="GO" id="GO:0032483">
    <property type="term" value="P:regulation of Rab protein signal transduction"/>
    <property type="evidence" value="ECO:0007669"/>
    <property type="project" value="TreeGrafter"/>
</dbReference>
<keyword evidence="4" id="KW-1185">Reference proteome</keyword>
<dbReference type="Proteomes" id="UP000794436">
    <property type="component" value="Unassembled WGS sequence"/>
</dbReference>
<reference evidence="3" key="1">
    <citation type="submission" date="2019-03" db="EMBL/GenBank/DDBJ databases">
        <title>Long read genome sequence of the mycoparasitic Pythium oligandrum ATCC 38472 isolated from sugarbeet rhizosphere.</title>
        <authorList>
            <person name="Gaulin E."/>
        </authorList>
    </citation>
    <scope>NUCLEOTIDE SEQUENCE</scope>
    <source>
        <strain evidence="3">ATCC 38472_TT</strain>
    </source>
</reference>
<gene>
    <name evidence="3" type="ORF">Poli38472_005292</name>
</gene>
<protein>
    <recommendedName>
        <fullName evidence="2">UDENN domain-containing protein</fullName>
    </recommendedName>
</protein>
<dbReference type="InterPro" id="IPR051696">
    <property type="entry name" value="DENN_Domain_GEFs"/>
</dbReference>
<accession>A0A8K1CGL9</accession>
<dbReference type="InterPro" id="IPR001194">
    <property type="entry name" value="cDENN_dom"/>
</dbReference>
<proteinExistence type="predicted"/>
<dbReference type="PROSITE" id="PS50211">
    <property type="entry name" value="DENN"/>
    <property type="match status" value="1"/>
</dbReference>
<dbReference type="InterPro" id="IPR036305">
    <property type="entry name" value="RGS_sf"/>
</dbReference>
<dbReference type="Gene3D" id="3.40.50.11500">
    <property type="match status" value="1"/>
</dbReference>
<dbReference type="InterPro" id="IPR037516">
    <property type="entry name" value="Tripartite_DENN"/>
</dbReference>
<dbReference type="InterPro" id="IPR043153">
    <property type="entry name" value="DENN_C"/>
</dbReference>
<dbReference type="InterPro" id="IPR044926">
    <property type="entry name" value="RGS_subdomain_2"/>
</dbReference>
<dbReference type="PANTHER" id="PTHR12296:SF21">
    <property type="entry name" value="DENN DOMAIN-CONTAINING PROTEIN 3"/>
    <property type="match status" value="1"/>
</dbReference>
<dbReference type="SMART" id="SM00799">
    <property type="entry name" value="DENN"/>
    <property type="match status" value="1"/>
</dbReference>
<evidence type="ECO:0000313" key="3">
    <source>
        <dbReference type="EMBL" id="TMW62674.1"/>
    </source>
</evidence>
<dbReference type="AlphaFoldDB" id="A0A8K1CGL9"/>
<dbReference type="Gene3D" id="1.10.167.10">
    <property type="entry name" value="Regulator of G-protein Signalling 4, domain 2"/>
    <property type="match status" value="2"/>
</dbReference>
<dbReference type="SUPFAM" id="SSF48097">
    <property type="entry name" value="Regulator of G-protein signaling, RGS"/>
    <property type="match status" value="2"/>
</dbReference>
<comment type="caution">
    <text evidence="3">The sequence shown here is derived from an EMBL/GenBank/DDBJ whole genome shotgun (WGS) entry which is preliminary data.</text>
</comment>
<dbReference type="PANTHER" id="PTHR12296">
    <property type="entry name" value="DENN DOMAIN-CONTAINING PROTEIN 4"/>
    <property type="match status" value="1"/>
</dbReference>
<evidence type="ECO:0000313" key="4">
    <source>
        <dbReference type="Proteomes" id="UP000794436"/>
    </source>
</evidence>
<dbReference type="Gene3D" id="3.30.450.200">
    <property type="match status" value="1"/>
</dbReference>
<evidence type="ECO:0000259" key="2">
    <source>
        <dbReference type="PROSITE" id="PS50211"/>
    </source>
</evidence>
<feature type="region of interest" description="Disordered" evidence="1">
    <location>
        <begin position="115"/>
        <end position="139"/>
    </location>
</feature>
<name>A0A8K1CGL9_PYTOL</name>
<feature type="region of interest" description="Disordered" evidence="1">
    <location>
        <begin position="14"/>
        <end position="40"/>
    </location>
</feature>
<organism evidence="3 4">
    <name type="scientific">Pythium oligandrum</name>
    <name type="common">Mycoparasitic fungus</name>
    <dbReference type="NCBI Taxonomy" id="41045"/>
    <lineage>
        <taxon>Eukaryota</taxon>
        <taxon>Sar</taxon>
        <taxon>Stramenopiles</taxon>
        <taxon>Oomycota</taxon>
        <taxon>Peronosporomycetes</taxon>
        <taxon>Pythiales</taxon>
        <taxon>Pythiaceae</taxon>
        <taxon>Pythium</taxon>
    </lineage>
</organism>
<sequence>MPATPHYRVTLASPAAVSGPRRTESSPALMSRRASGRRRHKFPLALDTETLSPGATSAAATTAKNVDLQLTLEDFVKDSHLHSIFLQYLSTNDKKGFARLLFLVSVEEFKKLIGTSSPEPDSELATPSGVDSDGEEENDHRYQRRMYASKIISKFMSQDSFLDIASENLKILNKSVWSFGSFLRNDLMMCTALSSKVDLFDDAEVAVRKALQPSFEEFMLTKEYQELVMNARISYALIAGDQAQLFDSLTPSFRTRSEPSHTPAASPLRPPQSHLTLERVLSNRRLCSVFWVFLFKERVHQQLSMWMEFRYQLLPVLESFINAANAELEAERQQLDEEIIDDVIPIAQPGEFIEQILMLATKVCDKFLAMDASCLVSFLSEADQEFLYEFERHATNCVDVGSFALVDAETMLRTIQKIMSAIEYNLQVNDFVRFMGSDSFRSLVSSYQSRLLSPSSQSHRSYPHEDAITMSASSDCSVTTLQELFQCMNVPSHQPQRDRSKKFGLKELFQSQLRGESQRSTLISSILSFRLDGTNKDEPVIIKDFLHTLANTSDMRHHHALPDHVESFFCPSGAKVIRARTRPKSTLFHMTIGNADKAFYGACLTRYVPQDDDSQLGPLELVLRETEGLEVYIPVGLCIVSRFPILDTLKKRLNKLHVEMQNDHGYLNDAHWKPSAEQLEELLSPFDFSTVVNGSFAKLEQHVDFSMEELFGCLSIDNVLSLVNCMMLERQIVLVSSRYSVLTCVGETLKSLIAPLEWSHVFAPILPKSMLEVLQCPTPYLFGVHSSYRKELTEMLSREGSCEHIVVVDLDANSLSSSIRPHMPEHVRGPLKTSLEQLLKPRVYFSDHVPMRQPASPTPRRFPQTRVRECFQTAISQLLQPFEEFRFVLSDDFDLVVVFDRIEFLRRVPLEELLFYRSFLETQVFSHQIASVA</sequence>
<dbReference type="EMBL" id="SPLM01000073">
    <property type="protein sequence ID" value="TMW62674.1"/>
    <property type="molecule type" value="Genomic_DNA"/>
</dbReference>